<comment type="caution">
    <text evidence="3">The sequence shown here is derived from an EMBL/GenBank/DDBJ whole genome shotgun (WGS) entry which is preliminary data.</text>
</comment>
<dbReference type="Proteomes" id="UP001501442">
    <property type="component" value="Unassembled WGS sequence"/>
</dbReference>
<feature type="domain" description="AMP-binding enzyme C-terminal" evidence="2">
    <location>
        <begin position="418"/>
        <end position="491"/>
    </location>
</feature>
<dbReference type="SUPFAM" id="SSF56801">
    <property type="entry name" value="Acetyl-CoA synthetase-like"/>
    <property type="match status" value="1"/>
</dbReference>
<dbReference type="GO" id="GO:0016874">
    <property type="term" value="F:ligase activity"/>
    <property type="evidence" value="ECO:0007669"/>
    <property type="project" value="UniProtKB-KW"/>
</dbReference>
<dbReference type="Gene3D" id="3.30.300.30">
    <property type="match status" value="1"/>
</dbReference>
<keyword evidence="4" id="KW-1185">Reference proteome</keyword>
<sequence length="510" mass="55748">MSLTGILRDRASERPDETAFSYEGTRVTYREFDQRADQVAEALRASGVRPGDRVAVLDKNSLAYAELLFGAARAGAVQVPINYRLSADEIAYIVDNARAPVLVVGPEFVPVLDAIAGRLRHTEHLIVIGGTGHGYTDYDAWTDRDAGPRDESGEVFVQLYSSGTTGRPKGVMLTHENFLTALPMSEQLWDIGPDSVLMVAMPMYHIAGCALAVAGIYAGIPAVLVREPDPVGIARSVEEHKVTHVFLVPVLLLFMQQLPQVREADLSSLRLIIYGASPISEEVLGGALEMLPSCDFMQVYGMTETTGAVTHLPPADHVPDSPRLRSAGIANPGSELKIVDPATGEPLPPGRVGEIVCRSAQNMKGYWALDEATRDVVLPGGWLRTGDAGYLDEDGYLYIHDRVKDMIISGGENIYPAEVENVLMSHPAVADCAVIGVPDEKWGETPKAFVVRDGEVGERELIDFCRSRLAHFKCPTSVEWTDAVPRNPTGKVLKRELRKPYWEHESRAVR</sequence>
<protein>
    <submittedName>
        <fullName evidence="3">Fatty acid--CoA ligase</fullName>
    </submittedName>
</protein>
<organism evidence="3 4">
    <name type="scientific">Actinoallomurus vinaceus</name>
    <dbReference type="NCBI Taxonomy" id="1080074"/>
    <lineage>
        <taxon>Bacteria</taxon>
        <taxon>Bacillati</taxon>
        <taxon>Actinomycetota</taxon>
        <taxon>Actinomycetes</taxon>
        <taxon>Streptosporangiales</taxon>
        <taxon>Thermomonosporaceae</taxon>
        <taxon>Actinoallomurus</taxon>
    </lineage>
</organism>
<dbReference type="InterPro" id="IPR025110">
    <property type="entry name" value="AMP-bd_C"/>
</dbReference>
<proteinExistence type="predicted"/>
<evidence type="ECO:0000259" key="2">
    <source>
        <dbReference type="Pfam" id="PF13193"/>
    </source>
</evidence>
<keyword evidence="3" id="KW-0436">Ligase</keyword>
<dbReference type="EMBL" id="BAABHK010000020">
    <property type="protein sequence ID" value="GAA4637576.1"/>
    <property type="molecule type" value="Genomic_DNA"/>
</dbReference>
<dbReference type="CDD" id="cd17631">
    <property type="entry name" value="FACL_FadD13-like"/>
    <property type="match status" value="1"/>
</dbReference>
<dbReference type="InterPro" id="IPR042099">
    <property type="entry name" value="ANL_N_sf"/>
</dbReference>
<dbReference type="PANTHER" id="PTHR43767:SF1">
    <property type="entry name" value="NONRIBOSOMAL PEPTIDE SYNTHASE PES1 (EUROFUNG)-RELATED"/>
    <property type="match status" value="1"/>
</dbReference>
<evidence type="ECO:0000313" key="4">
    <source>
        <dbReference type="Proteomes" id="UP001501442"/>
    </source>
</evidence>
<dbReference type="PANTHER" id="PTHR43767">
    <property type="entry name" value="LONG-CHAIN-FATTY-ACID--COA LIGASE"/>
    <property type="match status" value="1"/>
</dbReference>
<name>A0ABP8USU3_9ACTN</name>
<gene>
    <name evidence="3" type="ORF">GCM10023196_091920</name>
</gene>
<evidence type="ECO:0000313" key="3">
    <source>
        <dbReference type="EMBL" id="GAA4637576.1"/>
    </source>
</evidence>
<dbReference type="NCBIfam" id="NF004837">
    <property type="entry name" value="PRK06187.1"/>
    <property type="match status" value="1"/>
</dbReference>
<reference evidence="4" key="1">
    <citation type="journal article" date="2019" name="Int. J. Syst. Evol. Microbiol.">
        <title>The Global Catalogue of Microorganisms (GCM) 10K type strain sequencing project: providing services to taxonomists for standard genome sequencing and annotation.</title>
        <authorList>
            <consortium name="The Broad Institute Genomics Platform"/>
            <consortium name="The Broad Institute Genome Sequencing Center for Infectious Disease"/>
            <person name="Wu L."/>
            <person name="Ma J."/>
        </authorList>
    </citation>
    <scope>NUCLEOTIDE SEQUENCE [LARGE SCALE GENOMIC DNA]</scope>
    <source>
        <strain evidence="4">JCM 17939</strain>
    </source>
</reference>
<dbReference type="Gene3D" id="3.40.50.12780">
    <property type="entry name" value="N-terminal domain of ligase-like"/>
    <property type="match status" value="1"/>
</dbReference>
<feature type="domain" description="AMP-dependent synthetase/ligase" evidence="1">
    <location>
        <begin position="8"/>
        <end position="367"/>
    </location>
</feature>
<dbReference type="RefSeq" id="WP_345440720.1">
    <property type="nucleotide sequence ID" value="NZ_BAABHK010000020.1"/>
</dbReference>
<evidence type="ECO:0000259" key="1">
    <source>
        <dbReference type="Pfam" id="PF00501"/>
    </source>
</evidence>
<dbReference type="Pfam" id="PF13193">
    <property type="entry name" value="AMP-binding_C"/>
    <property type="match status" value="1"/>
</dbReference>
<accession>A0ABP8USU3</accession>
<dbReference type="InterPro" id="IPR045851">
    <property type="entry name" value="AMP-bd_C_sf"/>
</dbReference>
<dbReference type="InterPro" id="IPR000873">
    <property type="entry name" value="AMP-dep_synth/lig_dom"/>
</dbReference>
<dbReference type="InterPro" id="IPR050237">
    <property type="entry name" value="ATP-dep_AMP-bd_enzyme"/>
</dbReference>
<dbReference type="Pfam" id="PF00501">
    <property type="entry name" value="AMP-binding"/>
    <property type="match status" value="1"/>
</dbReference>